<protein>
    <submittedName>
        <fullName evidence="11">Acetyl/propionyl-CoA carboxylase, alpha subunit</fullName>
    </submittedName>
</protein>
<dbReference type="RefSeq" id="WP_004620009.1">
    <property type="nucleotide sequence ID" value="NZ_APMP01000014.1"/>
</dbReference>
<dbReference type="PATRIC" id="fig|1292034.3.peg.2377"/>
<dbReference type="Pfam" id="PF00289">
    <property type="entry name" value="Biotin_carb_N"/>
    <property type="match status" value="1"/>
</dbReference>
<sequence length="653" mass="69432">MISSVLIANRGEIARRIIRTARELGVATIAVYSEADANAPFVLEADAAILIGPAPAKDSYLDPKKILAAAKQMGAEAIHPGYGFLSENADFAQSVLDAGLVWIGPPPSAIRAMGLKDAAKKVMIEAGVPTTPGYLGEDQSVERLTAEAAKIGYPVLIKAVAGGGGKGMRKVDRAEDFEAALGSCRREAAASFGDDRVLLEKYVTRPRHIEVQVFGDSLGNVVHLFERDCSLQRRHQKVIEEAPAPGMDEATRQAVCAAAVKAAKAVGYVGAGTVEFIADASEGLRADRIWFMEMNTRLQVEHPVTEMVTGQDLVEWQLLVASGEPLPLEQDEITLDGWAMEARLYAENPATGFLPSTGKLKHFRLPEGDVRVDSAVEEGGEVTPFYDPMIAKLIAHGADREDAAARLAEACALVEVWPVKTNAAFLAKCASHPDFVEGAVDTGFIEARLDELTERVFTDEPAMAAIGWRLDSFMEAEARRDPWESAPSKLFGFRMNGPRAPMHLPMSIDGKSAPLRVALLGGGTEDWSWDIRRADGSTFDEVTRLPTTYGKGPIQVFEGGDVQEFDFVAKVGGAGEGAASDGAILSPMPGKVVSVAVTAGQAVAKGQVLLTLEAMKMEHALAAPFDGVVAELSATAGGQVSEGVVLAKLEASA</sequence>
<dbReference type="PROSITE" id="PS50979">
    <property type="entry name" value="BC"/>
    <property type="match status" value="1"/>
</dbReference>
<dbReference type="InterPro" id="IPR050856">
    <property type="entry name" value="Biotin_carboxylase_complex"/>
</dbReference>
<dbReference type="Gene3D" id="2.40.50.100">
    <property type="match status" value="1"/>
</dbReference>
<dbReference type="SUPFAM" id="SSF56059">
    <property type="entry name" value="Glutathione synthetase ATP-binding domain-like"/>
    <property type="match status" value="1"/>
</dbReference>
<keyword evidence="6" id="KW-0092">Biotin</keyword>
<dbReference type="PROSITE" id="PS50975">
    <property type="entry name" value="ATP_GRASP"/>
    <property type="match status" value="1"/>
</dbReference>
<dbReference type="InterPro" id="IPR011054">
    <property type="entry name" value="Rudment_hybrid_motif"/>
</dbReference>
<keyword evidence="5" id="KW-0809">Transit peptide</keyword>
<dbReference type="PROSITE" id="PS50968">
    <property type="entry name" value="BIOTINYL_LIPOYL"/>
    <property type="match status" value="1"/>
</dbReference>
<dbReference type="PANTHER" id="PTHR18866">
    <property type="entry name" value="CARBOXYLASE:PYRUVATE/ACETYL-COA/PROPIONYL-COA CARBOXYLASE"/>
    <property type="match status" value="1"/>
</dbReference>
<dbReference type="PROSITE" id="PS00867">
    <property type="entry name" value="CPSASE_2"/>
    <property type="match status" value="1"/>
</dbReference>
<dbReference type="GO" id="GO:0005524">
    <property type="term" value="F:ATP binding"/>
    <property type="evidence" value="ECO:0007669"/>
    <property type="project" value="UniProtKB-UniRule"/>
</dbReference>
<dbReference type="InterPro" id="IPR011053">
    <property type="entry name" value="Single_hybrid_motif"/>
</dbReference>
<accession>R0E823</accession>
<dbReference type="AlphaFoldDB" id="R0E823"/>
<dbReference type="STRING" id="1292034.OR37_02393"/>
<dbReference type="PROSITE" id="PS00188">
    <property type="entry name" value="BIOTIN"/>
    <property type="match status" value="1"/>
</dbReference>
<evidence type="ECO:0000256" key="1">
    <source>
        <dbReference type="ARBA" id="ARBA00001953"/>
    </source>
</evidence>
<keyword evidence="2" id="KW-0436">Ligase</keyword>
<dbReference type="InterPro" id="IPR005481">
    <property type="entry name" value="BC-like_N"/>
</dbReference>
<dbReference type="GO" id="GO:0016874">
    <property type="term" value="F:ligase activity"/>
    <property type="evidence" value="ECO:0007669"/>
    <property type="project" value="UniProtKB-KW"/>
</dbReference>
<dbReference type="SMART" id="SM00878">
    <property type="entry name" value="Biotin_carb_C"/>
    <property type="match status" value="1"/>
</dbReference>
<feature type="domain" description="Lipoyl-binding" evidence="8">
    <location>
        <begin position="573"/>
        <end position="650"/>
    </location>
</feature>
<dbReference type="Gene3D" id="3.30.470.20">
    <property type="entry name" value="ATP-grasp fold, B domain"/>
    <property type="match status" value="1"/>
</dbReference>
<dbReference type="CDD" id="cd06850">
    <property type="entry name" value="biotinyl_domain"/>
    <property type="match status" value="1"/>
</dbReference>
<dbReference type="FunFam" id="3.40.50.20:FF:000010">
    <property type="entry name" value="Propionyl-CoA carboxylase subunit alpha"/>
    <property type="match status" value="1"/>
</dbReference>
<evidence type="ECO:0000256" key="6">
    <source>
        <dbReference type="ARBA" id="ARBA00023267"/>
    </source>
</evidence>
<organism evidence="11 12">
    <name type="scientific">Caulobacter vibrioides OR37</name>
    <dbReference type="NCBI Taxonomy" id="1292034"/>
    <lineage>
        <taxon>Bacteria</taxon>
        <taxon>Pseudomonadati</taxon>
        <taxon>Pseudomonadota</taxon>
        <taxon>Alphaproteobacteria</taxon>
        <taxon>Caulobacterales</taxon>
        <taxon>Caulobacteraceae</taxon>
        <taxon>Caulobacter</taxon>
    </lineage>
</organism>
<reference evidence="11 12" key="1">
    <citation type="journal article" date="2013" name="Genome Announc.">
        <title>Draft Genome Sequence for Caulobacter sp. Strain OR37, a Bacterium Tolerant to Heavy Metals.</title>
        <authorList>
            <person name="Utturkar S.M."/>
            <person name="Bollmann A."/>
            <person name="Brzoska R.M."/>
            <person name="Klingeman D.M."/>
            <person name="Epstein S.E."/>
            <person name="Palumbo A.V."/>
            <person name="Brown S.D."/>
        </authorList>
    </citation>
    <scope>NUCLEOTIDE SEQUENCE [LARGE SCALE GENOMIC DNA]</scope>
    <source>
        <strain evidence="11 12">OR37</strain>
    </source>
</reference>
<dbReference type="SUPFAM" id="SSF51246">
    <property type="entry name" value="Rudiment single hybrid motif"/>
    <property type="match status" value="1"/>
</dbReference>
<dbReference type="eggNOG" id="COG4770">
    <property type="taxonomic scope" value="Bacteria"/>
</dbReference>
<dbReference type="FunFam" id="3.30.1490.20:FF:000003">
    <property type="entry name" value="acetyl-CoA carboxylase isoform X1"/>
    <property type="match status" value="1"/>
</dbReference>
<comment type="cofactor">
    <cofactor evidence="1">
        <name>biotin</name>
        <dbReference type="ChEBI" id="CHEBI:57586"/>
    </cofactor>
</comment>
<dbReference type="PANTHER" id="PTHR18866:SF33">
    <property type="entry name" value="METHYLCROTONOYL-COA CARBOXYLASE SUBUNIT ALPHA, MITOCHONDRIAL-RELATED"/>
    <property type="match status" value="1"/>
</dbReference>
<dbReference type="InterPro" id="IPR005479">
    <property type="entry name" value="CPAse_ATP-bd"/>
</dbReference>
<proteinExistence type="predicted"/>
<evidence type="ECO:0000313" key="11">
    <source>
        <dbReference type="EMBL" id="ENZ81633.1"/>
    </source>
</evidence>
<dbReference type="Pfam" id="PF02785">
    <property type="entry name" value="Biotin_carb_C"/>
    <property type="match status" value="1"/>
</dbReference>
<dbReference type="InterPro" id="IPR011764">
    <property type="entry name" value="Biotin_carboxylation_dom"/>
</dbReference>
<keyword evidence="3 7" id="KW-0547">Nucleotide-binding</keyword>
<name>R0E823_CAUVI</name>
<dbReference type="InterPro" id="IPR005482">
    <property type="entry name" value="Biotin_COase_C"/>
</dbReference>
<evidence type="ECO:0000256" key="2">
    <source>
        <dbReference type="ARBA" id="ARBA00022598"/>
    </source>
</evidence>
<comment type="caution">
    <text evidence="11">The sequence shown here is derived from an EMBL/GenBank/DDBJ whole genome shotgun (WGS) entry which is preliminary data.</text>
</comment>
<keyword evidence="12" id="KW-1185">Reference proteome</keyword>
<keyword evidence="4 7" id="KW-0067">ATP-binding</keyword>
<evidence type="ECO:0000256" key="5">
    <source>
        <dbReference type="ARBA" id="ARBA00022946"/>
    </source>
</evidence>
<evidence type="ECO:0000256" key="4">
    <source>
        <dbReference type="ARBA" id="ARBA00022840"/>
    </source>
</evidence>
<dbReference type="OrthoDB" id="9763189at2"/>
<dbReference type="InterPro" id="IPR011761">
    <property type="entry name" value="ATP-grasp"/>
</dbReference>
<feature type="domain" description="ATP-grasp" evidence="9">
    <location>
        <begin position="120"/>
        <end position="322"/>
    </location>
</feature>
<dbReference type="GO" id="GO:0046872">
    <property type="term" value="F:metal ion binding"/>
    <property type="evidence" value="ECO:0007669"/>
    <property type="project" value="InterPro"/>
</dbReference>
<dbReference type="Pfam" id="PF00364">
    <property type="entry name" value="Biotin_lipoyl"/>
    <property type="match status" value="1"/>
</dbReference>
<evidence type="ECO:0000259" key="10">
    <source>
        <dbReference type="PROSITE" id="PS50979"/>
    </source>
</evidence>
<evidence type="ECO:0000256" key="7">
    <source>
        <dbReference type="PROSITE-ProRule" id="PRU00409"/>
    </source>
</evidence>
<dbReference type="InterPro" id="IPR001882">
    <property type="entry name" value="Biotin_BS"/>
</dbReference>
<dbReference type="EMBL" id="APMP01000014">
    <property type="protein sequence ID" value="ENZ81633.1"/>
    <property type="molecule type" value="Genomic_DNA"/>
</dbReference>
<evidence type="ECO:0000256" key="3">
    <source>
        <dbReference type="ARBA" id="ARBA00022741"/>
    </source>
</evidence>
<dbReference type="FunFam" id="2.40.50.100:FF:000003">
    <property type="entry name" value="Acetyl-CoA carboxylase biotin carboxyl carrier protein"/>
    <property type="match status" value="1"/>
</dbReference>
<dbReference type="Proteomes" id="UP000013063">
    <property type="component" value="Unassembled WGS sequence"/>
</dbReference>
<dbReference type="InterPro" id="IPR016185">
    <property type="entry name" value="PreATP-grasp_dom_sf"/>
</dbReference>
<evidence type="ECO:0000259" key="8">
    <source>
        <dbReference type="PROSITE" id="PS50968"/>
    </source>
</evidence>
<dbReference type="SUPFAM" id="SSF51230">
    <property type="entry name" value="Single hybrid motif"/>
    <property type="match status" value="1"/>
</dbReference>
<gene>
    <name evidence="11" type="ORF">OR37_02393</name>
</gene>
<evidence type="ECO:0000313" key="12">
    <source>
        <dbReference type="Proteomes" id="UP000013063"/>
    </source>
</evidence>
<dbReference type="SUPFAM" id="SSF52440">
    <property type="entry name" value="PreATP-grasp domain"/>
    <property type="match status" value="1"/>
</dbReference>
<dbReference type="InterPro" id="IPR000089">
    <property type="entry name" value="Biotin_lipoyl"/>
</dbReference>
<dbReference type="Pfam" id="PF02786">
    <property type="entry name" value="CPSase_L_D2"/>
    <property type="match status" value="1"/>
</dbReference>
<evidence type="ECO:0000259" key="9">
    <source>
        <dbReference type="PROSITE" id="PS50975"/>
    </source>
</evidence>
<dbReference type="FunFam" id="3.30.470.20:FF:000028">
    <property type="entry name" value="Methylcrotonoyl-CoA carboxylase subunit alpha, mitochondrial"/>
    <property type="match status" value="1"/>
</dbReference>
<feature type="domain" description="Biotin carboxylation" evidence="10">
    <location>
        <begin position="1"/>
        <end position="450"/>
    </location>
</feature>